<comment type="caution">
    <text evidence="1">The sequence shown here is derived from an EMBL/GenBank/DDBJ whole genome shotgun (WGS) entry which is preliminary data.</text>
</comment>
<organism evidence="1 2">
    <name type="scientific">Dreissena polymorpha</name>
    <name type="common">Zebra mussel</name>
    <name type="synonym">Mytilus polymorpha</name>
    <dbReference type="NCBI Taxonomy" id="45954"/>
    <lineage>
        <taxon>Eukaryota</taxon>
        <taxon>Metazoa</taxon>
        <taxon>Spiralia</taxon>
        <taxon>Lophotrochozoa</taxon>
        <taxon>Mollusca</taxon>
        <taxon>Bivalvia</taxon>
        <taxon>Autobranchia</taxon>
        <taxon>Heteroconchia</taxon>
        <taxon>Euheterodonta</taxon>
        <taxon>Imparidentia</taxon>
        <taxon>Neoheterodontei</taxon>
        <taxon>Myida</taxon>
        <taxon>Dreissenoidea</taxon>
        <taxon>Dreissenidae</taxon>
        <taxon>Dreissena</taxon>
    </lineage>
</organism>
<gene>
    <name evidence="1" type="ORF">DPMN_112032</name>
</gene>
<dbReference type="EMBL" id="JAIWYP010000004">
    <property type="protein sequence ID" value="KAH3838623.1"/>
    <property type="molecule type" value="Genomic_DNA"/>
</dbReference>
<dbReference type="Proteomes" id="UP000828390">
    <property type="component" value="Unassembled WGS sequence"/>
</dbReference>
<dbReference type="AlphaFoldDB" id="A0A9D4KFL3"/>
<evidence type="ECO:0000313" key="2">
    <source>
        <dbReference type="Proteomes" id="UP000828390"/>
    </source>
</evidence>
<name>A0A9D4KFL3_DREPO</name>
<reference evidence="1" key="2">
    <citation type="submission" date="2020-11" db="EMBL/GenBank/DDBJ databases">
        <authorList>
            <person name="McCartney M.A."/>
            <person name="Auch B."/>
            <person name="Kono T."/>
            <person name="Mallez S."/>
            <person name="Becker A."/>
            <person name="Gohl D.M."/>
            <person name="Silverstein K.A.T."/>
            <person name="Koren S."/>
            <person name="Bechman K.B."/>
            <person name="Herman A."/>
            <person name="Abrahante J.E."/>
            <person name="Garbe J."/>
        </authorList>
    </citation>
    <scope>NUCLEOTIDE SEQUENCE</scope>
    <source>
        <strain evidence="1">Duluth1</strain>
        <tissue evidence="1">Whole animal</tissue>
    </source>
</reference>
<proteinExistence type="predicted"/>
<accession>A0A9D4KFL3</accession>
<evidence type="ECO:0000313" key="1">
    <source>
        <dbReference type="EMBL" id="KAH3838623.1"/>
    </source>
</evidence>
<keyword evidence="2" id="KW-1185">Reference proteome</keyword>
<protein>
    <submittedName>
        <fullName evidence="1">Uncharacterized protein</fullName>
    </submittedName>
</protein>
<sequence>MMFGEINREIVYAWGKEQYDGEQYESDTVWALILLGVVDRMFAGANGVRKLQGVQRERKREEKGLKERATIPSRYCICNRFNAKR</sequence>
<reference evidence="1" key="1">
    <citation type="journal article" date="2019" name="bioRxiv">
        <title>The Genome of the Zebra Mussel, Dreissena polymorpha: A Resource for Invasive Species Research.</title>
        <authorList>
            <person name="McCartney M.A."/>
            <person name="Auch B."/>
            <person name="Kono T."/>
            <person name="Mallez S."/>
            <person name="Zhang Y."/>
            <person name="Obille A."/>
            <person name="Becker A."/>
            <person name="Abrahante J.E."/>
            <person name="Garbe J."/>
            <person name="Badalamenti J.P."/>
            <person name="Herman A."/>
            <person name="Mangelson H."/>
            <person name="Liachko I."/>
            <person name="Sullivan S."/>
            <person name="Sone E.D."/>
            <person name="Koren S."/>
            <person name="Silverstein K.A.T."/>
            <person name="Beckman K.B."/>
            <person name="Gohl D.M."/>
        </authorList>
    </citation>
    <scope>NUCLEOTIDE SEQUENCE</scope>
    <source>
        <strain evidence="1">Duluth1</strain>
        <tissue evidence="1">Whole animal</tissue>
    </source>
</reference>